<evidence type="ECO:0000313" key="2">
    <source>
        <dbReference type="EMBL" id="KIN06259.1"/>
    </source>
</evidence>
<evidence type="ECO:0000256" key="1">
    <source>
        <dbReference type="SAM" id="MobiDB-lite"/>
    </source>
</evidence>
<proteinExistence type="predicted"/>
<reference evidence="2 3" key="1">
    <citation type="submission" date="2014-04" db="EMBL/GenBank/DDBJ databases">
        <authorList>
            <consortium name="DOE Joint Genome Institute"/>
            <person name="Kuo A."/>
            <person name="Martino E."/>
            <person name="Perotto S."/>
            <person name="Kohler A."/>
            <person name="Nagy L.G."/>
            <person name="Floudas D."/>
            <person name="Copeland A."/>
            <person name="Barry K.W."/>
            <person name="Cichocki N."/>
            <person name="Veneault-Fourrey C."/>
            <person name="LaButti K."/>
            <person name="Lindquist E.A."/>
            <person name="Lipzen A."/>
            <person name="Lundell T."/>
            <person name="Morin E."/>
            <person name="Murat C."/>
            <person name="Sun H."/>
            <person name="Tunlid A."/>
            <person name="Henrissat B."/>
            <person name="Grigoriev I.V."/>
            <person name="Hibbett D.S."/>
            <person name="Martin F."/>
            <person name="Nordberg H.P."/>
            <person name="Cantor M.N."/>
            <person name="Hua S.X."/>
        </authorList>
    </citation>
    <scope>NUCLEOTIDE SEQUENCE [LARGE SCALE GENOMIC DNA]</scope>
    <source>
        <strain evidence="2 3">Zn</strain>
    </source>
</reference>
<dbReference type="Proteomes" id="UP000054321">
    <property type="component" value="Unassembled WGS sequence"/>
</dbReference>
<dbReference type="InParanoid" id="A0A0C3D4P4"/>
<dbReference type="EMBL" id="KN832871">
    <property type="protein sequence ID" value="KIN06259.1"/>
    <property type="molecule type" value="Genomic_DNA"/>
</dbReference>
<sequence>MLPSCLAAPTTDVLPFSNSHTPLTVTVFKTAGQRRQRLSARGRIDPQNLRLVAPEKVRACIDEQQWCLNDPNKSGYLQIPSAEEYIDLLTRIYLTYDKKRDKFMPTQAKIEEYQRQLETRDKRQRDASWRFYTKNTFEYFPILTEHETSHKKVLGLYKSLSKDDVLAFKEARVNGLAEPTDRDLKWEDYASMDKHEKAFFTQAPVTSLEDSYNIILEAHVKAARIPGDNIHYGRDATFRRITALSCSITKDVVFLFVQNCPGCSSRNKKCAAARAVAIQTQRQRRSMNGGAEPNSMGKNTDANSSFLTNNTQESAQTQVGYAQNVNSNVHAFASHQSHPSNQTLNSLCDNGEQSPQDYNISSLGNQNTFEIANTHIVNYQDLSHNSNIFTSPEFLDFGTFGSQTSSNQSIDFALTQLLDSGASHLRQMPGNLALSDQQFAFGPIPALNFGHDAGEEGLTLFEWDSYILDCGVN</sequence>
<name>A0A0C3D4P4_OIDMZ</name>
<dbReference type="AlphaFoldDB" id="A0A0C3D4P4"/>
<keyword evidence="3" id="KW-1185">Reference proteome</keyword>
<accession>A0A0C3D4P4</accession>
<organism evidence="2 3">
    <name type="scientific">Oidiodendron maius (strain Zn)</name>
    <dbReference type="NCBI Taxonomy" id="913774"/>
    <lineage>
        <taxon>Eukaryota</taxon>
        <taxon>Fungi</taxon>
        <taxon>Dikarya</taxon>
        <taxon>Ascomycota</taxon>
        <taxon>Pezizomycotina</taxon>
        <taxon>Leotiomycetes</taxon>
        <taxon>Leotiomycetes incertae sedis</taxon>
        <taxon>Myxotrichaceae</taxon>
        <taxon>Oidiodendron</taxon>
    </lineage>
</organism>
<dbReference type="OrthoDB" id="2499658at2759"/>
<dbReference type="HOGENOM" id="CLU_577580_0_0_1"/>
<feature type="region of interest" description="Disordered" evidence="1">
    <location>
        <begin position="334"/>
        <end position="362"/>
    </location>
</feature>
<feature type="region of interest" description="Disordered" evidence="1">
    <location>
        <begin position="279"/>
        <end position="306"/>
    </location>
</feature>
<reference evidence="3" key="2">
    <citation type="submission" date="2015-01" db="EMBL/GenBank/DDBJ databases">
        <title>Evolutionary Origins and Diversification of the Mycorrhizal Mutualists.</title>
        <authorList>
            <consortium name="DOE Joint Genome Institute"/>
            <consortium name="Mycorrhizal Genomics Consortium"/>
            <person name="Kohler A."/>
            <person name="Kuo A."/>
            <person name="Nagy L.G."/>
            <person name="Floudas D."/>
            <person name="Copeland A."/>
            <person name="Barry K.W."/>
            <person name="Cichocki N."/>
            <person name="Veneault-Fourrey C."/>
            <person name="LaButti K."/>
            <person name="Lindquist E.A."/>
            <person name="Lipzen A."/>
            <person name="Lundell T."/>
            <person name="Morin E."/>
            <person name="Murat C."/>
            <person name="Riley R."/>
            <person name="Ohm R."/>
            <person name="Sun H."/>
            <person name="Tunlid A."/>
            <person name="Henrissat B."/>
            <person name="Grigoriev I.V."/>
            <person name="Hibbett D.S."/>
            <person name="Martin F."/>
        </authorList>
    </citation>
    <scope>NUCLEOTIDE SEQUENCE [LARGE SCALE GENOMIC DNA]</scope>
    <source>
        <strain evidence="3">Zn</strain>
    </source>
</reference>
<protein>
    <submittedName>
        <fullName evidence="2">Uncharacterized protein</fullName>
    </submittedName>
</protein>
<feature type="compositionally biased region" description="Polar residues" evidence="1">
    <location>
        <begin position="296"/>
        <end position="306"/>
    </location>
</feature>
<gene>
    <name evidence="2" type="ORF">OIDMADRAFT_24590</name>
</gene>
<evidence type="ECO:0000313" key="3">
    <source>
        <dbReference type="Proteomes" id="UP000054321"/>
    </source>
</evidence>